<reference evidence="2 3" key="1">
    <citation type="submission" date="2019-05" db="EMBL/GenBank/DDBJ databases">
        <authorList>
            <consortium name="Science for Life Laboratories"/>
        </authorList>
    </citation>
    <scope>NUCLEOTIDE SEQUENCE [LARGE SCALE GENOMIC DNA]</scope>
    <source>
        <strain evidence="2">Soil9</strain>
    </source>
</reference>
<evidence type="ECO:0000256" key="1">
    <source>
        <dbReference type="SAM" id="Phobius"/>
    </source>
</evidence>
<keyword evidence="1" id="KW-0472">Membrane</keyword>
<name>A0A6P2D2X2_9BACT</name>
<evidence type="ECO:0000313" key="3">
    <source>
        <dbReference type="Proteomes" id="UP000464178"/>
    </source>
</evidence>
<feature type="transmembrane region" description="Helical" evidence="1">
    <location>
        <begin position="43"/>
        <end position="64"/>
    </location>
</feature>
<dbReference type="Proteomes" id="UP000464178">
    <property type="component" value="Chromosome"/>
</dbReference>
<dbReference type="RefSeq" id="WP_162669250.1">
    <property type="nucleotide sequence ID" value="NZ_LR593886.1"/>
</dbReference>
<keyword evidence="1" id="KW-1133">Transmembrane helix</keyword>
<sequence>MPKIHAAFILILCATLIGAVFYVAWLLTLDGHALPSADDWKNFYSLVGVGIAAVSGIIGVWVSFRNLAAQAKTSVDVERVKKSLEKSVPAYGNLFASASRYYRSLAPLETGNFNIEVIENSEGKMKDVEGEIVFVDNDYEKLWFDFWQEARYIKEQSSKPLSPEERKHLWSVYVKSLSARLNKMKEVAKNTIRG</sequence>
<keyword evidence="1" id="KW-0812">Transmembrane</keyword>
<gene>
    <name evidence="2" type="ORF">SOIL9_29590</name>
</gene>
<protein>
    <recommendedName>
        <fullName evidence="4">DUF4760 domain-containing protein</fullName>
    </recommendedName>
</protein>
<dbReference type="AlphaFoldDB" id="A0A6P2D2X2"/>
<evidence type="ECO:0008006" key="4">
    <source>
        <dbReference type="Google" id="ProtNLM"/>
    </source>
</evidence>
<dbReference type="KEGG" id="gms:SOIL9_29590"/>
<feature type="transmembrane region" description="Helical" evidence="1">
    <location>
        <begin position="7"/>
        <end position="28"/>
    </location>
</feature>
<dbReference type="EMBL" id="LR593886">
    <property type="protein sequence ID" value="VTR94755.1"/>
    <property type="molecule type" value="Genomic_DNA"/>
</dbReference>
<proteinExistence type="predicted"/>
<accession>A0A6P2D2X2</accession>
<keyword evidence="3" id="KW-1185">Reference proteome</keyword>
<evidence type="ECO:0000313" key="2">
    <source>
        <dbReference type="EMBL" id="VTR94755.1"/>
    </source>
</evidence>
<organism evidence="2 3">
    <name type="scientific">Gemmata massiliana</name>
    <dbReference type="NCBI Taxonomy" id="1210884"/>
    <lineage>
        <taxon>Bacteria</taxon>
        <taxon>Pseudomonadati</taxon>
        <taxon>Planctomycetota</taxon>
        <taxon>Planctomycetia</taxon>
        <taxon>Gemmatales</taxon>
        <taxon>Gemmataceae</taxon>
        <taxon>Gemmata</taxon>
    </lineage>
</organism>